<organism evidence="2 3">
    <name type="scientific">Eumeta variegata</name>
    <name type="common">Bagworm moth</name>
    <name type="synonym">Eumeta japonica</name>
    <dbReference type="NCBI Taxonomy" id="151549"/>
    <lineage>
        <taxon>Eukaryota</taxon>
        <taxon>Metazoa</taxon>
        <taxon>Ecdysozoa</taxon>
        <taxon>Arthropoda</taxon>
        <taxon>Hexapoda</taxon>
        <taxon>Insecta</taxon>
        <taxon>Pterygota</taxon>
        <taxon>Neoptera</taxon>
        <taxon>Endopterygota</taxon>
        <taxon>Lepidoptera</taxon>
        <taxon>Glossata</taxon>
        <taxon>Ditrysia</taxon>
        <taxon>Tineoidea</taxon>
        <taxon>Psychidae</taxon>
        <taxon>Oiketicinae</taxon>
        <taxon>Eumeta</taxon>
    </lineage>
</organism>
<feature type="region of interest" description="Disordered" evidence="1">
    <location>
        <begin position="56"/>
        <end position="86"/>
    </location>
</feature>
<dbReference type="AlphaFoldDB" id="A0A4C1ZJK3"/>
<evidence type="ECO:0000313" key="2">
    <source>
        <dbReference type="EMBL" id="GBP86695.1"/>
    </source>
</evidence>
<sequence>MCVRGCRAGAGDRARPRPFIMETTHRSGSRTTDRLSVTIVDHENYEFKTKRHTLTHTRRSVAQARHGETAYRRRLGKGDKRPENDAHNEITCLRYVRHGDDDIRRSTDRDLSPNARIPTVHVEAPRVGIRQ</sequence>
<keyword evidence="3" id="KW-1185">Reference proteome</keyword>
<accession>A0A4C1ZJK3</accession>
<comment type="caution">
    <text evidence="2">The sequence shown here is derived from an EMBL/GenBank/DDBJ whole genome shotgun (WGS) entry which is preliminary data.</text>
</comment>
<proteinExistence type="predicted"/>
<protein>
    <submittedName>
        <fullName evidence="2">Uncharacterized protein</fullName>
    </submittedName>
</protein>
<evidence type="ECO:0000256" key="1">
    <source>
        <dbReference type="SAM" id="MobiDB-lite"/>
    </source>
</evidence>
<gene>
    <name evidence="2" type="ORF">EVAR_80488_1</name>
</gene>
<reference evidence="2 3" key="1">
    <citation type="journal article" date="2019" name="Commun. Biol.">
        <title>The bagworm genome reveals a unique fibroin gene that provides high tensile strength.</title>
        <authorList>
            <person name="Kono N."/>
            <person name="Nakamura H."/>
            <person name="Ohtoshi R."/>
            <person name="Tomita M."/>
            <person name="Numata K."/>
            <person name="Arakawa K."/>
        </authorList>
    </citation>
    <scope>NUCLEOTIDE SEQUENCE [LARGE SCALE GENOMIC DNA]</scope>
</reference>
<name>A0A4C1ZJK3_EUMVA</name>
<evidence type="ECO:0000313" key="3">
    <source>
        <dbReference type="Proteomes" id="UP000299102"/>
    </source>
</evidence>
<dbReference type="EMBL" id="BGZK01001810">
    <property type="protein sequence ID" value="GBP86695.1"/>
    <property type="molecule type" value="Genomic_DNA"/>
</dbReference>
<feature type="compositionally biased region" description="Basic and acidic residues" evidence="1">
    <location>
        <begin position="65"/>
        <end position="86"/>
    </location>
</feature>
<dbReference type="Proteomes" id="UP000299102">
    <property type="component" value="Unassembled WGS sequence"/>
</dbReference>